<accession>A6GBN5</accession>
<gene>
    <name evidence="2" type="ORF">PPSIR1_33841</name>
</gene>
<reference evidence="2 3" key="1">
    <citation type="submission" date="2007-06" db="EMBL/GenBank/DDBJ databases">
        <authorList>
            <person name="Shimkets L."/>
            <person name="Ferriera S."/>
            <person name="Johnson J."/>
            <person name="Kravitz S."/>
            <person name="Beeson K."/>
            <person name="Sutton G."/>
            <person name="Rogers Y.-H."/>
            <person name="Friedman R."/>
            <person name="Frazier M."/>
            <person name="Venter J.C."/>
        </authorList>
    </citation>
    <scope>NUCLEOTIDE SEQUENCE [LARGE SCALE GENOMIC DNA]</scope>
    <source>
        <strain evidence="2 3">SIR-1</strain>
    </source>
</reference>
<proteinExistence type="predicted"/>
<keyword evidence="3" id="KW-1185">Reference proteome</keyword>
<sequence length="225" mass="24145">MEVEAALELAARPAPAASRLQLGLRLVEGTQLPVFRRRRRELDQSGLGGLRRSRARALNWRPGEDLDGRELDRDLVGELGPQTELGAQGQAHQQRRRVDELDAVEGLDAVALADLAAGQPELEDVARALGVDRRLDAQPARRGAGALELVADPRVEPVGVRAGLAPARDLDGGGLGLRDRRSTGALDLQLGHPWLCGQEPDQAGDQARAQGHPSRRPAHTRSGLS</sequence>
<dbReference type="Proteomes" id="UP000005801">
    <property type="component" value="Unassembled WGS sequence"/>
</dbReference>
<evidence type="ECO:0000313" key="2">
    <source>
        <dbReference type="EMBL" id="EDM76741.1"/>
    </source>
</evidence>
<evidence type="ECO:0000313" key="3">
    <source>
        <dbReference type="Proteomes" id="UP000005801"/>
    </source>
</evidence>
<feature type="region of interest" description="Disordered" evidence="1">
    <location>
        <begin position="192"/>
        <end position="225"/>
    </location>
</feature>
<dbReference type="EMBL" id="ABCS01000059">
    <property type="protein sequence ID" value="EDM76741.1"/>
    <property type="molecule type" value="Genomic_DNA"/>
</dbReference>
<evidence type="ECO:0000256" key="1">
    <source>
        <dbReference type="SAM" id="MobiDB-lite"/>
    </source>
</evidence>
<comment type="caution">
    <text evidence="2">The sequence shown here is derived from an EMBL/GenBank/DDBJ whole genome shotgun (WGS) entry which is preliminary data.</text>
</comment>
<name>A6GBN5_9BACT</name>
<protein>
    <submittedName>
        <fullName evidence="2">Uncharacterized protein</fullName>
    </submittedName>
</protein>
<dbReference type="STRING" id="391625.PPSIR1_33841"/>
<organism evidence="2 3">
    <name type="scientific">Plesiocystis pacifica SIR-1</name>
    <dbReference type="NCBI Taxonomy" id="391625"/>
    <lineage>
        <taxon>Bacteria</taxon>
        <taxon>Pseudomonadati</taxon>
        <taxon>Myxococcota</taxon>
        <taxon>Polyangia</taxon>
        <taxon>Nannocystales</taxon>
        <taxon>Nannocystaceae</taxon>
        <taxon>Plesiocystis</taxon>
    </lineage>
</organism>
<dbReference type="AlphaFoldDB" id="A6GBN5"/>